<sequence>MYFSIVSFFILIIISSINGQCTQSQCTAQHAGSTCCFQVGCCPAPNNVCCSNDPTSCCSTQYPVCCGAGKGCCRREYPVCCSTYCCSSGSYCCGKKCCRRDRSTARFIEINEGISKMNQYQQIMMKIYHP</sequence>
<reference evidence="2" key="1">
    <citation type="submission" date="2021-02" db="EMBL/GenBank/DDBJ databases">
        <authorList>
            <person name="Nowell W R."/>
        </authorList>
    </citation>
    <scope>NUCLEOTIDE SEQUENCE</scope>
</reference>
<accession>A0A818VY81</accession>
<dbReference type="AlphaFoldDB" id="A0A818VY81"/>
<dbReference type="Proteomes" id="UP000663823">
    <property type="component" value="Unassembled WGS sequence"/>
</dbReference>
<name>A0A818VY81_9BILA</name>
<evidence type="ECO:0000313" key="2">
    <source>
        <dbReference type="EMBL" id="CAF3717678.1"/>
    </source>
</evidence>
<keyword evidence="1" id="KW-0732">Signal</keyword>
<comment type="caution">
    <text evidence="2">The sequence shown here is derived from an EMBL/GenBank/DDBJ whole genome shotgun (WGS) entry which is preliminary data.</text>
</comment>
<protein>
    <submittedName>
        <fullName evidence="2">Uncharacterized protein</fullName>
    </submittedName>
</protein>
<dbReference type="EMBL" id="CAJOAX010001464">
    <property type="protein sequence ID" value="CAF3717678.1"/>
    <property type="molecule type" value="Genomic_DNA"/>
</dbReference>
<organism evidence="2 3">
    <name type="scientific">Rotaria sordida</name>
    <dbReference type="NCBI Taxonomy" id="392033"/>
    <lineage>
        <taxon>Eukaryota</taxon>
        <taxon>Metazoa</taxon>
        <taxon>Spiralia</taxon>
        <taxon>Gnathifera</taxon>
        <taxon>Rotifera</taxon>
        <taxon>Eurotatoria</taxon>
        <taxon>Bdelloidea</taxon>
        <taxon>Philodinida</taxon>
        <taxon>Philodinidae</taxon>
        <taxon>Rotaria</taxon>
    </lineage>
</organism>
<feature type="signal peptide" evidence="1">
    <location>
        <begin position="1"/>
        <end position="19"/>
    </location>
</feature>
<feature type="chain" id="PRO_5032858247" evidence="1">
    <location>
        <begin position="20"/>
        <end position="130"/>
    </location>
</feature>
<gene>
    <name evidence="2" type="ORF">OTI717_LOCUS13616</name>
</gene>
<proteinExistence type="predicted"/>
<evidence type="ECO:0000313" key="3">
    <source>
        <dbReference type="Proteomes" id="UP000663823"/>
    </source>
</evidence>
<evidence type="ECO:0000256" key="1">
    <source>
        <dbReference type="SAM" id="SignalP"/>
    </source>
</evidence>